<accession>A4CJS0</accession>
<evidence type="ECO:0000256" key="8">
    <source>
        <dbReference type="HAMAP-Rule" id="MF_01454"/>
    </source>
</evidence>
<dbReference type="STRING" id="313596.RB2501_09750"/>
<feature type="domain" description="Obg" evidence="11">
    <location>
        <begin position="4"/>
        <end position="162"/>
    </location>
</feature>
<feature type="binding site" evidence="8">
    <location>
        <position position="196"/>
    </location>
    <ligand>
        <name>Mg(2+)</name>
        <dbReference type="ChEBI" id="CHEBI:18420"/>
    </ligand>
</feature>
<dbReference type="Proteomes" id="UP000009049">
    <property type="component" value="Chromosome"/>
</dbReference>
<comment type="cofactor">
    <cofactor evidence="8">
        <name>Mg(2+)</name>
        <dbReference type="ChEBI" id="CHEBI:18420"/>
    </cofactor>
</comment>
<feature type="binding site" evidence="8">
    <location>
        <begin position="194"/>
        <end position="198"/>
    </location>
    <ligand>
        <name>GTP</name>
        <dbReference type="ChEBI" id="CHEBI:37565"/>
    </ligand>
</feature>
<dbReference type="PIRSF" id="PIRSF002401">
    <property type="entry name" value="GTP_bd_Obg/CgtA"/>
    <property type="match status" value="1"/>
</dbReference>
<keyword evidence="4 8" id="KW-0547">Nucleotide-binding</keyword>
<dbReference type="RefSeq" id="WP_015753933.1">
    <property type="nucleotide sequence ID" value="NC_013222.1"/>
</dbReference>
<comment type="subcellular location">
    <subcellularLocation>
        <location evidence="8">Cytoplasm</location>
    </subcellularLocation>
</comment>
<dbReference type="EMBL" id="CP001712">
    <property type="protein sequence ID" value="EAR17178.1"/>
    <property type="molecule type" value="Genomic_DNA"/>
</dbReference>
<dbReference type="PROSITE" id="PS51710">
    <property type="entry name" value="G_OBG"/>
    <property type="match status" value="1"/>
</dbReference>
<dbReference type="PROSITE" id="PS00905">
    <property type="entry name" value="GTP1_OBG"/>
    <property type="match status" value="1"/>
</dbReference>
<keyword evidence="6 8" id="KW-0460">Magnesium</keyword>
<dbReference type="Pfam" id="PF01926">
    <property type="entry name" value="MMR_HSR1"/>
    <property type="match status" value="1"/>
</dbReference>
<reference evidence="12 13" key="1">
    <citation type="journal article" date="2009" name="J. Bacteriol.">
        <title>Complete genome sequence of Robiginitalea biformata HTCC2501.</title>
        <authorList>
            <person name="Oh H.M."/>
            <person name="Giovannoni S.J."/>
            <person name="Lee K."/>
            <person name="Ferriera S."/>
            <person name="Johnson J."/>
            <person name="Cho J.C."/>
        </authorList>
    </citation>
    <scope>NUCLEOTIDE SEQUENCE [LARGE SCALE GENOMIC DNA]</scope>
    <source>
        <strain evidence="13">ATCC BAA-864 / HTCC2501 / KCTC 12146</strain>
    </source>
</reference>
<dbReference type="PROSITE" id="PS51883">
    <property type="entry name" value="OBG"/>
    <property type="match status" value="1"/>
</dbReference>
<dbReference type="AlphaFoldDB" id="A4CJS0"/>
<dbReference type="InterPro" id="IPR045086">
    <property type="entry name" value="OBG_GTPase"/>
</dbReference>
<proteinExistence type="inferred from homology"/>
<dbReference type="InterPro" id="IPR006073">
    <property type="entry name" value="GTP-bd"/>
</dbReference>
<evidence type="ECO:0000313" key="12">
    <source>
        <dbReference type="EMBL" id="EAR17178.1"/>
    </source>
</evidence>
<dbReference type="EC" id="3.6.5.-" evidence="8"/>
<dbReference type="PRINTS" id="PR00326">
    <property type="entry name" value="GTP1OBG"/>
</dbReference>
<keyword evidence="2 8" id="KW-0963">Cytoplasm</keyword>
<dbReference type="PANTHER" id="PTHR11702:SF31">
    <property type="entry name" value="MITOCHONDRIAL RIBOSOME-ASSOCIATED GTPASE 2"/>
    <property type="match status" value="1"/>
</dbReference>
<comment type="similarity">
    <text evidence="1 8">Belongs to the TRAFAC class OBG-HflX-like GTPase superfamily. OBG GTPase family.</text>
</comment>
<dbReference type="NCBIfam" id="NF008955">
    <property type="entry name" value="PRK12297.1"/>
    <property type="match status" value="1"/>
</dbReference>
<dbReference type="InterPro" id="IPR006169">
    <property type="entry name" value="GTP1_OBG_dom"/>
</dbReference>
<comment type="subunit">
    <text evidence="8">Monomer.</text>
</comment>
<evidence type="ECO:0000256" key="1">
    <source>
        <dbReference type="ARBA" id="ARBA00007699"/>
    </source>
</evidence>
<feature type="binding site" evidence="8">
    <location>
        <begin position="216"/>
        <end position="219"/>
    </location>
    <ligand>
        <name>GTP</name>
        <dbReference type="ChEBI" id="CHEBI:37565"/>
    </ligand>
</feature>
<dbReference type="CDD" id="cd01898">
    <property type="entry name" value="Obg"/>
    <property type="match status" value="1"/>
</dbReference>
<evidence type="ECO:0000259" key="11">
    <source>
        <dbReference type="PROSITE" id="PS51883"/>
    </source>
</evidence>
<dbReference type="Gene3D" id="3.40.50.300">
    <property type="entry name" value="P-loop containing nucleotide triphosphate hydrolases"/>
    <property type="match status" value="1"/>
</dbReference>
<protein>
    <recommendedName>
        <fullName evidence="8">GTPase Obg</fullName>
        <ecNumber evidence="8">3.6.5.-</ecNumber>
    </recommendedName>
    <alternativeName>
        <fullName evidence="8">GTP-binding protein Obg</fullName>
    </alternativeName>
</protein>
<dbReference type="InterPro" id="IPR036726">
    <property type="entry name" value="GTP1_OBG_dom_sf"/>
</dbReference>
<dbReference type="GO" id="GO:0003924">
    <property type="term" value="F:GTPase activity"/>
    <property type="evidence" value="ECO:0007669"/>
    <property type="project" value="UniProtKB-UniRule"/>
</dbReference>
<dbReference type="InterPro" id="IPR031167">
    <property type="entry name" value="G_OBG"/>
</dbReference>
<dbReference type="GO" id="GO:0005525">
    <property type="term" value="F:GTP binding"/>
    <property type="evidence" value="ECO:0007669"/>
    <property type="project" value="UniProtKB-UniRule"/>
</dbReference>
<dbReference type="PANTHER" id="PTHR11702">
    <property type="entry name" value="DEVELOPMENTALLY REGULATED GTP-BINDING PROTEIN-RELATED"/>
    <property type="match status" value="1"/>
</dbReference>
<dbReference type="OrthoDB" id="9807318at2"/>
<dbReference type="InterPro" id="IPR027417">
    <property type="entry name" value="P-loop_NTPase"/>
</dbReference>
<dbReference type="GO" id="GO:0005737">
    <property type="term" value="C:cytoplasm"/>
    <property type="evidence" value="ECO:0007669"/>
    <property type="project" value="UniProtKB-SubCell"/>
</dbReference>
<evidence type="ECO:0000256" key="3">
    <source>
        <dbReference type="ARBA" id="ARBA00022723"/>
    </source>
</evidence>
<gene>
    <name evidence="8" type="primary">obg</name>
    <name evidence="12" type="ordered locus">RB2501_09750</name>
</gene>
<keyword evidence="7 8" id="KW-0342">GTP-binding</keyword>
<dbReference type="FunFam" id="2.70.210.12:FF:000001">
    <property type="entry name" value="GTPase Obg"/>
    <property type="match status" value="1"/>
</dbReference>
<dbReference type="Gene3D" id="2.70.210.12">
    <property type="entry name" value="GTP1/OBG domain"/>
    <property type="match status" value="1"/>
</dbReference>
<feature type="domain" description="OBG-type G" evidence="10">
    <location>
        <begin position="163"/>
        <end position="332"/>
    </location>
</feature>
<evidence type="ECO:0000256" key="4">
    <source>
        <dbReference type="ARBA" id="ARBA00022741"/>
    </source>
</evidence>
<keyword evidence="13" id="KW-1185">Reference proteome</keyword>
<name>A4CJS0_ROBBH</name>
<dbReference type="GO" id="GO:0043022">
    <property type="term" value="F:ribosome binding"/>
    <property type="evidence" value="ECO:0007669"/>
    <property type="project" value="UniProtKB-ARBA"/>
</dbReference>
<sequence>MTEGNFVDYVKIHLRSGKGGQGSAHLRREKYVAKGGPDGGDGGRGGHVIVRGNKDLWTLLGFKFKRHFQAGHGEHGGRQRSTGADGEDVVLEVPLGTVVKDTDSGEQLFEITEDGQEEIVAEGGKGGRGNWHFKSSTNQTPRYAQPGLPGEEKNLLLELKVLADVGLVGFPNAGKSTLLAALTSAKPKIADYEFTTLKPNLGIVKYRDFKSFVIADIPGIIEGASEGKGLGHYFLRHIERNALLLFLVPADSQDIASDYQVLLGELRKYNPELLDKRRLLAVSKSDLLDAELTRELDAELQNSLPGVPYLFISSVSGQGLTQLKDQLWKLLNE</sequence>
<evidence type="ECO:0000313" key="13">
    <source>
        <dbReference type="Proteomes" id="UP000009049"/>
    </source>
</evidence>
<keyword evidence="5 8" id="KW-0378">Hydrolase</keyword>
<dbReference type="HAMAP" id="MF_01454">
    <property type="entry name" value="GTPase_Obg"/>
    <property type="match status" value="1"/>
</dbReference>
<dbReference type="InterPro" id="IPR014100">
    <property type="entry name" value="GTP-bd_Obg/CgtA"/>
</dbReference>
<feature type="region of interest" description="Disordered" evidence="9">
    <location>
        <begin position="123"/>
        <end position="144"/>
    </location>
</feature>
<dbReference type="KEGG" id="rbi:RB2501_09750"/>
<feature type="compositionally biased region" description="Polar residues" evidence="9">
    <location>
        <begin position="133"/>
        <end position="142"/>
    </location>
</feature>
<feature type="binding site" evidence="8">
    <location>
        <begin position="313"/>
        <end position="315"/>
    </location>
    <ligand>
        <name>GTP</name>
        <dbReference type="ChEBI" id="CHEBI:37565"/>
    </ligand>
</feature>
<dbReference type="NCBIfam" id="NF008956">
    <property type="entry name" value="PRK12299.1"/>
    <property type="match status" value="1"/>
</dbReference>
<dbReference type="HOGENOM" id="CLU_011747_2_3_10"/>
<evidence type="ECO:0000256" key="9">
    <source>
        <dbReference type="SAM" id="MobiDB-lite"/>
    </source>
</evidence>
<keyword evidence="3 8" id="KW-0479">Metal-binding</keyword>
<feature type="binding site" evidence="8">
    <location>
        <begin position="169"/>
        <end position="176"/>
    </location>
    <ligand>
        <name>GTP</name>
        <dbReference type="ChEBI" id="CHEBI:37565"/>
    </ligand>
</feature>
<dbReference type="SUPFAM" id="SSF52540">
    <property type="entry name" value="P-loop containing nucleoside triphosphate hydrolases"/>
    <property type="match status" value="1"/>
</dbReference>
<evidence type="ECO:0000256" key="2">
    <source>
        <dbReference type="ARBA" id="ARBA00022490"/>
    </source>
</evidence>
<dbReference type="GO" id="GO:0000287">
    <property type="term" value="F:magnesium ion binding"/>
    <property type="evidence" value="ECO:0007669"/>
    <property type="project" value="InterPro"/>
</dbReference>
<organism evidence="12 13">
    <name type="scientific">Robiginitalea biformata (strain ATCC BAA-864 / DSM 15991 / KCTC 12146 / HTCC2501)</name>
    <dbReference type="NCBI Taxonomy" id="313596"/>
    <lineage>
        <taxon>Bacteria</taxon>
        <taxon>Pseudomonadati</taxon>
        <taxon>Bacteroidota</taxon>
        <taxon>Flavobacteriia</taxon>
        <taxon>Flavobacteriales</taxon>
        <taxon>Flavobacteriaceae</taxon>
        <taxon>Robiginitalea</taxon>
    </lineage>
</organism>
<dbReference type="eggNOG" id="COG0536">
    <property type="taxonomic scope" value="Bacteria"/>
</dbReference>
<dbReference type="InterPro" id="IPR006074">
    <property type="entry name" value="GTP1-OBG_CS"/>
</dbReference>
<evidence type="ECO:0000256" key="5">
    <source>
        <dbReference type="ARBA" id="ARBA00022801"/>
    </source>
</evidence>
<dbReference type="Pfam" id="PF01018">
    <property type="entry name" value="GTP1_OBG"/>
    <property type="match status" value="1"/>
</dbReference>
<dbReference type="NCBIfam" id="TIGR02729">
    <property type="entry name" value="Obg_CgtA"/>
    <property type="match status" value="1"/>
</dbReference>
<comment type="function">
    <text evidence="8">An essential GTPase which binds GTP, GDP and possibly (p)ppGpp with moderate affinity, with high nucleotide exchange rates and a fairly low GTP hydrolysis rate. Plays a role in control of the cell cycle, stress response, ribosome biogenesis and in those bacteria that undergo differentiation, in morphogenesis control.</text>
</comment>
<evidence type="ECO:0000259" key="10">
    <source>
        <dbReference type="PROSITE" id="PS51710"/>
    </source>
</evidence>
<dbReference type="SUPFAM" id="SSF82051">
    <property type="entry name" value="Obg GTP-binding protein N-terminal domain"/>
    <property type="match status" value="1"/>
</dbReference>
<feature type="binding site" evidence="8">
    <location>
        <begin position="283"/>
        <end position="286"/>
    </location>
    <ligand>
        <name>GTP</name>
        <dbReference type="ChEBI" id="CHEBI:37565"/>
    </ligand>
</feature>
<evidence type="ECO:0000256" key="7">
    <source>
        <dbReference type="ARBA" id="ARBA00023134"/>
    </source>
</evidence>
<feature type="binding site" evidence="8">
    <location>
        <position position="176"/>
    </location>
    <ligand>
        <name>Mg(2+)</name>
        <dbReference type="ChEBI" id="CHEBI:18420"/>
    </ligand>
</feature>
<evidence type="ECO:0000256" key="6">
    <source>
        <dbReference type="ARBA" id="ARBA00022842"/>
    </source>
</evidence>
<dbReference type="GO" id="GO:0042254">
    <property type="term" value="P:ribosome biogenesis"/>
    <property type="evidence" value="ECO:0007669"/>
    <property type="project" value="UniProtKB-UniRule"/>
</dbReference>